<accession>D9CGG8</accession>
<proteinExistence type="predicted"/>
<evidence type="ECO:0000256" key="1">
    <source>
        <dbReference type="SAM" id="Phobius"/>
    </source>
</evidence>
<feature type="transmembrane region" description="Helical" evidence="1">
    <location>
        <begin position="12"/>
        <end position="32"/>
    </location>
</feature>
<evidence type="ECO:0000313" key="2">
    <source>
        <dbReference type="EMBL" id="ADJ54322.1"/>
    </source>
</evidence>
<protein>
    <submittedName>
        <fullName evidence="2">Uncharacterized protein</fullName>
    </submittedName>
</protein>
<gene>
    <name evidence="2" type="ORF">pHA1_gp44</name>
</gene>
<dbReference type="AlphaFoldDB" id="D9CGG8"/>
<name>D9CGG8_9ARCH</name>
<keyword evidence="1" id="KW-1133">Transmembrane helix</keyword>
<reference evidence="2" key="1">
    <citation type="journal article" date="2010" name="Environ. Microbiol.">
        <title>Metagenomic analyses of novel viruses and plasmids from a cultured environmental sample of hyperthermophilic neutrophiles.</title>
        <authorList>
            <person name="Garrett R.A."/>
            <person name="Prangishvili D."/>
            <person name="Shah S.A."/>
            <person name="Reuter M."/>
            <person name="Stetter K.O."/>
            <person name="Peng X."/>
        </authorList>
    </citation>
    <scope>NUCLEOTIDE SEQUENCE</scope>
    <source>
        <plasmid evidence="2">hyperthermophilic archaeal plasmid 1</plasmid>
    </source>
</reference>
<dbReference type="EMBL" id="GU722198">
    <property type="protein sequence ID" value="ADJ54322.1"/>
    <property type="molecule type" value="Genomic_DNA"/>
</dbReference>
<organism evidence="2">
    <name type="scientific">archaeon enrichment culture clone 1(2010)</name>
    <dbReference type="NCBI Taxonomy" id="795325"/>
    <lineage>
        <taxon>Archaea</taxon>
        <taxon>environmental samples</taxon>
    </lineage>
</organism>
<sequence>MAYSGGDRQFPTTIDLAIVVILLLAVIGFLWFPAIQVIQGFQQDSKTVTNSEQSRGLIVTIEIVLDTPPTQDVTINNYHAVYKFRDNEGYHLVFVVPANKTYILNPTCCTRSRYLSPRKYYAFWLGGCVAIRTDK</sequence>
<keyword evidence="1" id="KW-0812">Transmembrane</keyword>
<keyword evidence="1" id="KW-0472">Membrane</keyword>
<keyword evidence="2" id="KW-0614">Plasmid</keyword>
<geneLocation type="plasmid" evidence="2">
    <name>hyperthermophilic archaeal plasmid 1</name>
</geneLocation>